<evidence type="ECO:0000256" key="1">
    <source>
        <dbReference type="SAM" id="MobiDB-lite"/>
    </source>
</evidence>
<dbReference type="AlphaFoldDB" id="A0A837DG62"/>
<feature type="compositionally biased region" description="Low complexity" evidence="1">
    <location>
        <begin position="59"/>
        <end position="75"/>
    </location>
</feature>
<feature type="region of interest" description="Disordered" evidence="1">
    <location>
        <begin position="1"/>
        <end position="29"/>
    </location>
</feature>
<evidence type="ECO:0000313" key="2">
    <source>
        <dbReference type="EMBL" id="KHF45491.1"/>
    </source>
</evidence>
<dbReference type="EMBL" id="JRZE01000002">
    <property type="protein sequence ID" value="KHF45491.1"/>
    <property type="molecule type" value="Genomic_DNA"/>
</dbReference>
<organism evidence="2 3">
    <name type="scientific">Saccharomonospora viridis</name>
    <dbReference type="NCBI Taxonomy" id="1852"/>
    <lineage>
        <taxon>Bacteria</taxon>
        <taxon>Bacillati</taxon>
        <taxon>Actinomycetota</taxon>
        <taxon>Actinomycetes</taxon>
        <taxon>Pseudonocardiales</taxon>
        <taxon>Pseudonocardiaceae</taxon>
        <taxon>Saccharomonospora</taxon>
    </lineage>
</organism>
<feature type="compositionally biased region" description="Low complexity" evidence="1">
    <location>
        <begin position="18"/>
        <end position="29"/>
    </location>
</feature>
<accession>A0A837DG62</accession>
<evidence type="ECO:0000313" key="3">
    <source>
        <dbReference type="Proteomes" id="UP000030848"/>
    </source>
</evidence>
<protein>
    <submittedName>
        <fullName evidence="2">Uncharacterized protein</fullName>
    </submittedName>
</protein>
<proteinExistence type="predicted"/>
<gene>
    <name evidence="2" type="ORF">MINT15_07080</name>
</gene>
<name>A0A837DG62_9PSEU</name>
<feature type="region of interest" description="Disordered" evidence="1">
    <location>
        <begin position="46"/>
        <end position="87"/>
    </location>
</feature>
<dbReference type="Proteomes" id="UP000030848">
    <property type="component" value="Unassembled WGS sequence"/>
</dbReference>
<sequence length="229" mass="22172">MIPPPGRRETRKRQNPIVGVTGDVGSDGVVGVVGGESIRLVLVGEAGGTPVGEAPPPVEEGGSSSGSSSPGSGSVFDGGGSGSLVEGGGSGGCGGVFDGFGPGVDVDELGGAGWLLSPPPSVEEDGPPVEGTCVGEWTDVRGLPCSSVVTIVVGASELLGREPVTATPSMMTVASAGTACPGTSSAWPPPAGWLVPATGRCVVGSSGWLSCAMVANTVHSAKPLAARAK</sequence>
<comment type="caution">
    <text evidence="2">The sequence shown here is derived from an EMBL/GenBank/DDBJ whole genome shotgun (WGS) entry which is preliminary data.</text>
</comment>
<feature type="compositionally biased region" description="Gly residues" evidence="1">
    <location>
        <begin position="76"/>
        <end position="87"/>
    </location>
</feature>
<reference evidence="2 3" key="1">
    <citation type="submission" date="2014-10" db="EMBL/GenBank/DDBJ databases">
        <title>Genome sequence of Micropolyspora internatus JCM3315.</title>
        <authorList>
            <person name="Shin S.-K."/>
            <person name="Yi H."/>
        </authorList>
    </citation>
    <scope>NUCLEOTIDE SEQUENCE [LARGE SCALE GENOMIC DNA]</scope>
    <source>
        <strain evidence="2 3">JCM 3315</strain>
    </source>
</reference>